<reference evidence="6 7" key="1">
    <citation type="journal article" date="2015" name="Genome Announc.">
        <title>Expanding the biotechnology potential of lactobacilli through comparative genomics of 213 strains and associated genera.</title>
        <authorList>
            <person name="Sun Z."/>
            <person name="Harris H.M."/>
            <person name="McCann A."/>
            <person name="Guo C."/>
            <person name="Argimon S."/>
            <person name="Zhang W."/>
            <person name="Yang X."/>
            <person name="Jeffery I.B."/>
            <person name="Cooney J.C."/>
            <person name="Kagawa T.F."/>
            <person name="Liu W."/>
            <person name="Song Y."/>
            <person name="Salvetti E."/>
            <person name="Wrobel A."/>
            <person name="Rasinkangas P."/>
            <person name="Parkhill J."/>
            <person name="Rea M.C."/>
            <person name="O'Sullivan O."/>
            <person name="Ritari J."/>
            <person name="Douillard F.P."/>
            <person name="Paul Ross R."/>
            <person name="Yang R."/>
            <person name="Briner A.E."/>
            <person name="Felis G.E."/>
            <person name="de Vos W.M."/>
            <person name="Barrangou R."/>
            <person name="Klaenhammer T.R."/>
            <person name="Caufield P.W."/>
            <person name="Cui Y."/>
            <person name="Zhang H."/>
            <person name="O'Toole P.W."/>
        </authorList>
    </citation>
    <scope>NUCLEOTIDE SEQUENCE [LARGE SCALE GENOMIC DNA]</scope>
    <source>
        <strain evidence="6 7">DSM 15814</strain>
    </source>
</reference>
<evidence type="ECO:0000313" key="7">
    <source>
        <dbReference type="Proteomes" id="UP000051999"/>
    </source>
</evidence>
<evidence type="ECO:0000256" key="5">
    <source>
        <dbReference type="SAM" id="Phobius"/>
    </source>
</evidence>
<organism evidence="6 7">
    <name type="scientific">Furfurilactobacillus rossiae DSM 15814</name>
    <dbReference type="NCBI Taxonomy" id="1114972"/>
    <lineage>
        <taxon>Bacteria</taxon>
        <taxon>Bacillati</taxon>
        <taxon>Bacillota</taxon>
        <taxon>Bacilli</taxon>
        <taxon>Lactobacillales</taxon>
        <taxon>Lactobacillaceae</taxon>
        <taxon>Furfurilactobacillus</taxon>
    </lineage>
</organism>
<feature type="transmembrane region" description="Helical" evidence="5">
    <location>
        <begin position="116"/>
        <end position="139"/>
    </location>
</feature>
<dbReference type="RefSeq" id="WP_017261180.1">
    <property type="nucleotide sequence ID" value="NZ_AUAW01000011.1"/>
</dbReference>
<dbReference type="GO" id="GO:0009403">
    <property type="term" value="P:toxin biosynthetic process"/>
    <property type="evidence" value="ECO:0007669"/>
    <property type="project" value="InterPro"/>
</dbReference>
<dbReference type="GO" id="GO:0016020">
    <property type="term" value="C:membrane"/>
    <property type="evidence" value="ECO:0007669"/>
    <property type="project" value="UniProtKB-SubCell"/>
</dbReference>
<protein>
    <recommendedName>
        <fullName evidence="8">CvpA family protein</fullName>
    </recommendedName>
</protein>
<gene>
    <name evidence="6" type="ORF">FD35_GL000559</name>
</gene>
<keyword evidence="7" id="KW-1185">Reference proteome</keyword>
<dbReference type="Proteomes" id="UP000051999">
    <property type="component" value="Unassembled WGS sequence"/>
</dbReference>
<evidence type="ECO:0000256" key="1">
    <source>
        <dbReference type="ARBA" id="ARBA00004141"/>
    </source>
</evidence>
<keyword evidence="2 5" id="KW-0812">Transmembrane</keyword>
<evidence type="ECO:0000313" key="6">
    <source>
        <dbReference type="EMBL" id="KRL54157.1"/>
    </source>
</evidence>
<dbReference type="InterPro" id="IPR003825">
    <property type="entry name" value="Colicin-V_CvpA"/>
</dbReference>
<proteinExistence type="predicted"/>
<feature type="transmembrane region" description="Helical" evidence="5">
    <location>
        <begin position="32"/>
        <end position="55"/>
    </location>
</feature>
<dbReference type="eggNOG" id="COG1286">
    <property type="taxonomic scope" value="Bacteria"/>
</dbReference>
<comment type="subcellular location">
    <subcellularLocation>
        <location evidence="1">Membrane</location>
        <topology evidence="1">Multi-pass membrane protein</topology>
    </subcellularLocation>
</comment>
<feature type="transmembrane region" description="Helical" evidence="5">
    <location>
        <begin position="75"/>
        <end position="96"/>
    </location>
</feature>
<keyword evidence="3 5" id="KW-1133">Transmembrane helix</keyword>
<accession>A0A0R1RAF8</accession>
<name>A0A0R1RAF8_9LACO</name>
<comment type="caution">
    <text evidence="6">The sequence shown here is derived from an EMBL/GenBank/DDBJ whole genome shotgun (WGS) entry which is preliminary data.</text>
</comment>
<dbReference type="PANTHER" id="PTHR37306">
    <property type="entry name" value="COLICIN V PRODUCTION PROTEIN"/>
    <property type="match status" value="1"/>
</dbReference>
<dbReference type="STRING" id="1114972.FD35_GL000559"/>
<evidence type="ECO:0000256" key="4">
    <source>
        <dbReference type="ARBA" id="ARBA00023136"/>
    </source>
</evidence>
<dbReference type="PANTHER" id="PTHR37306:SF1">
    <property type="entry name" value="COLICIN V PRODUCTION PROTEIN"/>
    <property type="match status" value="1"/>
</dbReference>
<dbReference type="OrthoDB" id="2143375at2"/>
<keyword evidence="4 5" id="KW-0472">Membrane</keyword>
<sequence length="175" mass="19729">MVLSLIVILLLLIALGRGYRRGFVVEVATTVGYVFVIIIVKLLTPTVASWLAHLLPMNHQPTANDQLLNSQVNHFWSAGLAFWLLMIIGLILLRWLTRSLKLFTNIPVIHGINALSGALIAGVLMYVLIFFGLAIASVWPAAWIHDQLVHSPVSHWILHQTPLLSEKIFQWWLTR</sequence>
<dbReference type="PATRIC" id="fig|1114972.6.peg.559"/>
<dbReference type="Pfam" id="PF02674">
    <property type="entry name" value="Colicin_V"/>
    <property type="match status" value="1"/>
</dbReference>
<evidence type="ECO:0000256" key="3">
    <source>
        <dbReference type="ARBA" id="ARBA00022989"/>
    </source>
</evidence>
<evidence type="ECO:0008006" key="8">
    <source>
        <dbReference type="Google" id="ProtNLM"/>
    </source>
</evidence>
<evidence type="ECO:0000256" key="2">
    <source>
        <dbReference type="ARBA" id="ARBA00022692"/>
    </source>
</evidence>
<dbReference type="AlphaFoldDB" id="A0A0R1RAF8"/>
<dbReference type="EMBL" id="AZFF01000010">
    <property type="protein sequence ID" value="KRL54157.1"/>
    <property type="molecule type" value="Genomic_DNA"/>
</dbReference>